<dbReference type="AlphaFoldDB" id="A0AAP0C920"/>
<keyword evidence="1" id="KW-0863">Zinc-finger</keyword>
<dbReference type="PANTHER" id="PTHR47718:SF12">
    <property type="entry name" value="PROTEIN FAR1-RELATED SEQUENCE"/>
    <property type="match status" value="1"/>
</dbReference>
<evidence type="ECO:0000256" key="1">
    <source>
        <dbReference type="PROSITE-ProRule" id="PRU00325"/>
    </source>
</evidence>
<dbReference type="EMBL" id="JBCNJP010000010">
    <property type="protein sequence ID" value="KAK9071658.1"/>
    <property type="molecule type" value="Genomic_DNA"/>
</dbReference>
<comment type="caution">
    <text evidence="3">The sequence shown here is derived from an EMBL/GenBank/DDBJ whole genome shotgun (WGS) entry which is preliminary data.</text>
</comment>
<reference evidence="3 5" key="1">
    <citation type="submission" date="2024-04" db="EMBL/GenBank/DDBJ databases">
        <title>The reference genome of an endangered Asteraceae, Deinandra increscens subsp. villosa, native to the Central Coast of California.</title>
        <authorList>
            <person name="Guilliams M."/>
            <person name="Hasenstab-Lehman K."/>
            <person name="Meyer R."/>
            <person name="Mcevoy S."/>
        </authorList>
    </citation>
    <scope>NUCLEOTIDE SEQUENCE [LARGE SCALE GENOMIC DNA]</scope>
    <source>
        <tissue evidence="3">Leaf</tissue>
    </source>
</reference>
<accession>A0AAP0C920</accession>
<sequence length="225" mass="25226">MNCLKISGDVKFDHVDTTANCSCTCLNKIGYLCSHVFCVFRVCHIEEIPSKYIMKHWSKRVLQREVYAIDNMYGVNSRPENVMKKEIIKIVNECVDLMRNDAEGLVVFGNKIKQMGCNMLSNDGALVVVDDSDEAVVEELLEQSMNVEVEVNNPNDVRTKSCGNKSRLIGAADKVSQKPPKMARLCATCKLYVTDHDSKNCKKIAEKKAAMARRGGKRTTIKEQG</sequence>
<keyword evidence="1" id="KW-0479">Metal-binding</keyword>
<protein>
    <recommendedName>
        <fullName evidence="2">SWIM-type domain-containing protein</fullName>
    </recommendedName>
</protein>
<evidence type="ECO:0000313" key="3">
    <source>
        <dbReference type="EMBL" id="KAK9049565.1"/>
    </source>
</evidence>
<proteinExistence type="predicted"/>
<dbReference type="InterPro" id="IPR007527">
    <property type="entry name" value="Znf_SWIM"/>
</dbReference>
<feature type="domain" description="SWIM-type" evidence="2">
    <location>
        <begin position="6"/>
        <end position="44"/>
    </location>
</feature>
<gene>
    <name evidence="4" type="ORF">SSX86_008087</name>
    <name evidence="3" type="ORF">SSX86_031466</name>
</gene>
<name>A0AAP0C920_9ASTR</name>
<dbReference type="PROSITE" id="PS50966">
    <property type="entry name" value="ZF_SWIM"/>
    <property type="match status" value="1"/>
</dbReference>
<dbReference type="EMBL" id="JBCNJP010006025">
    <property type="protein sequence ID" value="KAK9049565.1"/>
    <property type="molecule type" value="Genomic_DNA"/>
</dbReference>
<dbReference type="PANTHER" id="PTHR47718">
    <property type="entry name" value="OS01G0519700 PROTEIN"/>
    <property type="match status" value="1"/>
</dbReference>
<keyword evidence="5" id="KW-1185">Reference proteome</keyword>
<dbReference type="GO" id="GO:0008270">
    <property type="term" value="F:zinc ion binding"/>
    <property type="evidence" value="ECO:0007669"/>
    <property type="project" value="UniProtKB-KW"/>
</dbReference>
<dbReference type="Proteomes" id="UP001408789">
    <property type="component" value="Unassembled WGS sequence"/>
</dbReference>
<organism evidence="3 5">
    <name type="scientific">Deinandra increscens subsp. villosa</name>
    <dbReference type="NCBI Taxonomy" id="3103831"/>
    <lineage>
        <taxon>Eukaryota</taxon>
        <taxon>Viridiplantae</taxon>
        <taxon>Streptophyta</taxon>
        <taxon>Embryophyta</taxon>
        <taxon>Tracheophyta</taxon>
        <taxon>Spermatophyta</taxon>
        <taxon>Magnoliopsida</taxon>
        <taxon>eudicotyledons</taxon>
        <taxon>Gunneridae</taxon>
        <taxon>Pentapetalae</taxon>
        <taxon>asterids</taxon>
        <taxon>campanulids</taxon>
        <taxon>Asterales</taxon>
        <taxon>Asteraceae</taxon>
        <taxon>Asteroideae</taxon>
        <taxon>Heliantheae alliance</taxon>
        <taxon>Madieae</taxon>
        <taxon>Madiinae</taxon>
        <taxon>Deinandra</taxon>
    </lineage>
</organism>
<keyword evidence="1" id="KW-0862">Zinc</keyword>
<evidence type="ECO:0000313" key="4">
    <source>
        <dbReference type="EMBL" id="KAK9071658.1"/>
    </source>
</evidence>
<evidence type="ECO:0000313" key="5">
    <source>
        <dbReference type="Proteomes" id="UP001408789"/>
    </source>
</evidence>
<evidence type="ECO:0000259" key="2">
    <source>
        <dbReference type="PROSITE" id="PS50966"/>
    </source>
</evidence>